<gene>
    <name evidence="1" type="ORF">LMANV2_150142</name>
</gene>
<accession>A0AAQ1SMD8</accession>
<reference evidence="1 2" key="1">
    <citation type="submission" date="2017-11" db="EMBL/GenBank/DDBJ databases">
        <authorList>
            <person name="Lechat P."/>
        </authorList>
    </citation>
    <scope>NUCLEOTIDE SEQUENCE [LARGE SCALE GENOMIC DNA]</scope>
    <source>
        <strain evidence="1">L495</strain>
    </source>
</reference>
<proteinExistence type="predicted"/>
<name>A0AAQ1SMD8_LEPIR</name>
<dbReference type="AlphaFoldDB" id="A0AAQ1SMD8"/>
<evidence type="ECO:0000313" key="1">
    <source>
        <dbReference type="EMBL" id="SOR60290.1"/>
    </source>
</evidence>
<comment type="caution">
    <text evidence="1">The sequence shown here is derived from an EMBL/GenBank/DDBJ whole genome shotgun (WGS) entry which is preliminary data.</text>
</comment>
<dbReference type="Proteomes" id="UP000234460">
    <property type="component" value="Chromosome LMANV2"/>
</dbReference>
<organism evidence="1 2">
    <name type="scientific">Leptospira interrogans serovar Manilae</name>
    <dbReference type="NCBI Taxonomy" id="214675"/>
    <lineage>
        <taxon>Bacteria</taxon>
        <taxon>Pseudomonadati</taxon>
        <taxon>Spirochaetota</taxon>
        <taxon>Spirochaetia</taxon>
        <taxon>Leptospirales</taxon>
        <taxon>Leptospiraceae</taxon>
        <taxon>Leptospira</taxon>
    </lineage>
</organism>
<evidence type="ECO:0000313" key="2">
    <source>
        <dbReference type="Proteomes" id="UP000234460"/>
    </source>
</evidence>
<protein>
    <submittedName>
        <fullName evidence="1">Uncharacterized protein</fullName>
    </submittedName>
</protein>
<dbReference type="EMBL" id="OEJX01000007">
    <property type="protein sequence ID" value="SOR60290.1"/>
    <property type="molecule type" value="Genomic_DNA"/>
</dbReference>
<sequence>MSSCIFVKLNLRAVQKNLVNTFLNSMYRLYGRSAGRCLEFGID</sequence>